<evidence type="ECO:0000313" key="3">
    <source>
        <dbReference type="Proteomes" id="UP000287156"/>
    </source>
</evidence>
<dbReference type="RefSeq" id="WP_126051782.1">
    <property type="nucleotide sequence ID" value="NZ_QYTV02000008.1"/>
</dbReference>
<gene>
    <name evidence="2" type="ORF">D4T97_016105</name>
</gene>
<dbReference type="AlphaFoldDB" id="A0A429XW40"/>
<keyword evidence="3" id="KW-1185">Reference proteome</keyword>
<dbReference type="Pfam" id="PF00534">
    <property type="entry name" value="Glycos_transf_1"/>
    <property type="match status" value="1"/>
</dbReference>
<dbReference type="PANTHER" id="PTHR12526:SF630">
    <property type="entry name" value="GLYCOSYLTRANSFERASE"/>
    <property type="match status" value="1"/>
</dbReference>
<sequence length="627" mass="72565">MNDYAVYFMLHSIEKVRGGMTRAAIQRAKMLSRFYEEVGLITFDFNPDYEDVIQHYNEIGLWNDKIKHHNVYEFLKSLPDIVPQAPIQGSNNSAEEISLVHPLKKHVLYDRKGRPRKVTHYDDKNGKATKELLIAEDGRCFLKRNFQPVSYVWLDRNGTIRKSFKTVKDYRHHFIQSLINNREAILLSDSRFTDKILMGVKNNKMAKVAVLHSNHLQSPYQYGSTLVKRNELLFGRMNHFDAVVTLTERQAEDIGNRFGRRSTIHTVGHPALVPNESGEAHDPYLAVMLARYSGIKQIPHAIKAFKRVVKKVPEAKLEIWGFGKEEYRYKRLIKRLGLDRNVFIKGFTNDIEGAYRRAAFSLITSKSEAFGMSIIESMSIGTPVICYACKYGPVDIITDGKNGLLVEPGDIKGLADTMIDLFINMEKRLALSKEAMKVTEVFAEKRLADRWNLILEEARKQKDQRVHIKEVEAEFTNVAFNKMGIEIKGKIRFNGLEAAFRHKTILFLQLRKRKDMEDIYAPLKVNWENPNLLIFKGEFTELQKLHKGQWDINISISCLNFHQFLQPKLSTPVFGFGEANSDVKLLTEGQHVCLKVYRPKKKRAFNAYFFLEKYKAKIRDRIRNAKN</sequence>
<evidence type="ECO:0000259" key="1">
    <source>
        <dbReference type="Pfam" id="PF00534"/>
    </source>
</evidence>
<dbReference type="SUPFAM" id="SSF53756">
    <property type="entry name" value="UDP-Glycosyltransferase/glycogen phosphorylase"/>
    <property type="match status" value="1"/>
</dbReference>
<feature type="domain" description="Glycosyl transferase family 1" evidence="1">
    <location>
        <begin position="275"/>
        <end position="437"/>
    </location>
</feature>
<dbReference type="GO" id="GO:0016757">
    <property type="term" value="F:glycosyltransferase activity"/>
    <property type="evidence" value="ECO:0007669"/>
    <property type="project" value="InterPro"/>
</dbReference>
<dbReference type="Proteomes" id="UP000287156">
    <property type="component" value="Unassembled WGS sequence"/>
</dbReference>
<evidence type="ECO:0000313" key="2">
    <source>
        <dbReference type="EMBL" id="RST72574.1"/>
    </source>
</evidence>
<dbReference type="OrthoDB" id="570545at2"/>
<dbReference type="EMBL" id="QYTV02000008">
    <property type="protein sequence ID" value="RST72574.1"/>
    <property type="molecule type" value="Genomic_DNA"/>
</dbReference>
<dbReference type="Gene3D" id="3.40.50.2000">
    <property type="entry name" value="Glycogen Phosphorylase B"/>
    <property type="match status" value="3"/>
</dbReference>
<accession>A0A429XW40</accession>
<proteinExistence type="predicted"/>
<organism evidence="2 3">
    <name type="scientific">Siminovitchia acidinfaciens</name>
    <dbReference type="NCBI Taxonomy" id="2321395"/>
    <lineage>
        <taxon>Bacteria</taxon>
        <taxon>Bacillati</taxon>
        <taxon>Bacillota</taxon>
        <taxon>Bacilli</taxon>
        <taxon>Bacillales</taxon>
        <taxon>Bacillaceae</taxon>
        <taxon>Siminovitchia</taxon>
    </lineage>
</organism>
<name>A0A429XW40_9BACI</name>
<dbReference type="PANTHER" id="PTHR12526">
    <property type="entry name" value="GLYCOSYLTRANSFERASE"/>
    <property type="match status" value="1"/>
</dbReference>
<dbReference type="InterPro" id="IPR001296">
    <property type="entry name" value="Glyco_trans_1"/>
</dbReference>
<reference evidence="2" key="1">
    <citation type="submission" date="2018-12" db="EMBL/GenBank/DDBJ databases">
        <authorList>
            <person name="Sun L."/>
            <person name="Chen Z."/>
        </authorList>
    </citation>
    <scope>NUCLEOTIDE SEQUENCE [LARGE SCALE GENOMIC DNA]</scope>
    <source>
        <strain evidence="2">3-2-2</strain>
    </source>
</reference>
<comment type="caution">
    <text evidence="2">The sequence shown here is derived from an EMBL/GenBank/DDBJ whole genome shotgun (WGS) entry which is preliminary data.</text>
</comment>
<protein>
    <submittedName>
        <fullName evidence="2">Glycosyltransferase</fullName>
    </submittedName>
</protein>